<protein>
    <recommendedName>
        <fullName evidence="3">Transmembrane protein</fullName>
    </recommendedName>
</protein>
<sequence>MLSNLLIHKFIIHLHLSQGNSHCDYKVNYHINCILSKRTMTNRKQHCLQAKGCKALTVNIYTSKFIDEFYKNIVYFPKISYIQNDTSDNLINYQCIVINLLMSYKNNQRVKKSIPKDFYESTSKREGYNQEITFYTKNMILINKHTQMSEFNFDIYYEQNLNSKSTKFCSSYISKETKCILEQSAILSVSQNQVCVISEDQIKQSTRTIADGHRNKNAFSNFQLNKCRDRENSKGLFQLIQLYVCMRCHFGNLC</sequence>
<organism evidence="1 2">
    <name type="scientific">Paramecium tetraurelia</name>
    <dbReference type="NCBI Taxonomy" id="5888"/>
    <lineage>
        <taxon>Eukaryota</taxon>
        <taxon>Sar</taxon>
        <taxon>Alveolata</taxon>
        <taxon>Ciliophora</taxon>
        <taxon>Intramacronucleata</taxon>
        <taxon>Oligohymenophorea</taxon>
        <taxon>Peniculida</taxon>
        <taxon>Parameciidae</taxon>
        <taxon>Paramecium</taxon>
    </lineage>
</organism>
<evidence type="ECO:0008006" key="3">
    <source>
        <dbReference type="Google" id="ProtNLM"/>
    </source>
</evidence>
<keyword evidence="2" id="KW-1185">Reference proteome</keyword>
<proteinExistence type="predicted"/>
<dbReference type="RefSeq" id="XP_001461737.1">
    <property type="nucleotide sequence ID" value="XM_001461700.1"/>
</dbReference>
<gene>
    <name evidence="1" type="ORF">GSPATT00026688001</name>
</gene>
<accession>A0EGC3</accession>
<evidence type="ECO:0000313" key="2">
    <source>
        <dbReference type="Proteomes" id="UP000000600"/>
    </source>
</evidence>
<dbReference type="GeneID" id="5047522"/>
<dbReference type="KEGG" id="ptm:GSPATT00026688001"/>
<dbReference type="InParanoid" id="A0EGC3"/>
<dbReference type="AlphaFoldDB" id="A0EGC3"/>
<dbReference type="Proteomes" id="UP000000600">
    <property type="component" value="Unassembled WGS sequence"/>
</dbReference>
<reference evidence="1 2" key="1">
    <citation type="journal article" date="2006" name="Nature">
        <title>Global trends of whole-genome duplications revealed by the ciliate Paramecium tetraurelia.</title>
        <authorList>
            <consortium name="Genoscope"/>
            <person name="Aury J.-M."/>
            <person name="Jaillon O."/>
            <person name="Duret L."/>
            <person name="Noel B."/>
            <person name="Jubin C."/>
            <person name="Porcel B.M."/>
            <person name="Segurens B."/>
            <person name="Daubin V."/>
            <person name="Anthouard V."/>
            <person name="Aiach N."/>
            <person name="Arnaiz O."/>
            <person name="Billaut A."/>
            <person name="Beisson J."/>
            <person name="Blanc I."/>
            <person name="Bouhouche K."/>
            <person name="Camara F."/>
            <person name="Duharcourt S."/>
            <person name="Guigo R."/>
            <person name="Gogendeau D."/>
            <person name="Katinka M."/>
            <person name="Keller A.-M."/>
            <person name="Kissmehl R."/>
            <person name="Klotz C."/>
            <person name="Koll F."/>
            <person name="Le Moue A."/>
            <person name="Lepere C."/>
            <person name="Malinsky S."/>
            <person name="Nowacki M."/>
            <person name="Nowak J.K."/>
            <person name="Plattner H."/>
            <person name="Poulain J."/>
            <person name="Ruiz F."/>
            <person name="Serrano V."/>
            <person name="Zagulski M."/>
            <person name="Dessen P."/>
            <person name="Betermier M."/>
            <person name="Weissenbach J."/>
            <person name="Scarpelli C."/>
            <person name="Schachter V."/>
            <person name="Sperling L."/>
            <person name="Meyer E."/>
            <person name="Cohen J."/>
            <person name="Wincker P."/>
        </authorList>
    </citation>
    <scope>NUCLEOTIDE SEQUENCE [LARGE SCALE GENOMIC DNA]</scope>
    <source>
        <strain evidence="1 2">Stock d4-2</strain>
    </source>
</reference>
<evidence type="ECO:0000313" key="1">
    <source>
        <dbReference type="EMBL" id="CAK94364.1"/>
    </source>
</evidence>
<name>A0EGC3_PARTE</name>
<dbReference type="HOGENOM" id="CLU_1096065_0_0_1"/>
<dbReference type="EMBL" id="CT868677">
    <property type="protein sequence ID" value="CAK94364.1"/>
    <property type="molecule type" value="Genomic_DNA"/>
</dbReference>